<dbReference type="InterPro" id="IPR006578">
    <property type="entry name" value="MADF-dom"/>
</dbReference>
<feature type="domain" description="MADF" evidence="1">
    <location>
        <begin position="99"/>
        <end position="142"/>
    </location>
</feature>
<reference evidence="2" key="1">
    <citation type="submission" date="2020-11" db="EMBL/GenBank/DDBJ databases">
        <authorList>
            <person name="Tran Van P."/>
        </authorList>
    </citation>
    <scope>NUCLEOTIDE SEQUENCE</scope>
</reference>
<evidence type="ECO:0000313" key="2">
    <source>
        <dbReference type="EMBL" id="CAD7409412.1"/>
    </source>
</evidence>
<accession>A0A7R9H4Y4</accession>
<protein>
    <recommendedName>
        <fullName evidence="1">MADF domain-containing protein</fullName>
    </recommendedName>
</protein>
<organism evidence="2">
    <name type="scientific">Timema poppense</name>
    <name type="common">Walking stick</name>
    <dbReference type="NCBI Taxonomy" id="170557"/>
    <lineage>
        <taxon>Eukaryota</taxon>
        <taxon>Metazoa</taxon>
        <taxon>Ecdysozoa</taxon>
        <taxon>Arthropoda</taxon>
        <taxon>Hexapoda</taxon>
        <taxon>Insecta</taxon>
        <taxon>Pterygota</taxon>
        <taxon>Neoptera</taxon>
        <taxon>Polyneoptera</taxon>
        <taxon>Phasmatodea</taxon>
        <taxon>Timematodea</taxon>
        <taxon>Timematoidea</taxon>
        <taxon>Timematidae</taxon>
        <taxon>Timema</taxon>
    </lineage>
</organism>
<gene>
    <name evidence="2" type="ORF">TPSB3V08_LOCUS6826</name>
</gene>
<sequence length="258" mass="28810">MAHRLRTTVLGSRTPVPCNNTHSWWLTHATDILLFPTRRVLIGVCVCPCLQVIMGDRPAAERACKDPNPIIDGRKANVNLAILGAKPRGNIQPEDDENLIEEVAKHPSIFDISTPVYRDQHMKDNTWKRISGIVGRSTENRNILDSMYGTLNTDATRCSVQRSLPPKAVSLRNIKEMLALRFDPRAACVDSTRSSTPSGASKEAACQRFEERPVNGSALTRMRETGSWLQTWFETPVQGKASRLRQKKPVNIIKSSIV</sequence>
<dbReference type="EMBL" id="OD004153">
    <property type="protein sequence ID" value="CAD7409412.1"/>
    <property type="molecule type" value="Genomic_DNA"/>
</dbReference>
<dbReference type="Pfam" id="PF10545">
    <property type="entry name" value="MADF_DNA_bdg"/>
    <property type="match status" value="1"/>
</dbReference>
<name>A0A7R9H4Y4_TIMPO</name>
<proteinExistence type="predicted"/>
<dbReference type="AlphaFoldDB" id="A0A7R9H4Y4"/>
<evidence type="ECO:0000259" key="1">
    <source>
        <dbReference type="Pfam" id="PF10545"/>
    </source>
</evidence>